<dbReference type="Proteomes" id="UP000621859">
    <property type="component" value="Unassembled WGS sequence"/>
</dbReference>
<evidence type="ECO:0000313" key="1">
    <source>
        <dbReference type="EMBL" id="GGP25864.1"/>
    </source>
</evidence>
<protein>
    <submittedName>
        <fullName evidence="1">Uncharacterized protein</fullName>
    </submittedName>
</protein>
<evidence type="ECO:0000313" key="2">
    <source>
        <dbReference type="Proteomes" id="UP000621859"/>
    </source>
</evidence>
<gene>
    <name evidence="1" type="ORF">GCM10010971_16830</name>
</gene>
<sequence length="128" mass="13877">MKSTRPQTTKTSADTHTGIVSQAATLLADLPSAHMCVAPTPRMKRLLATLVAHSSLMREQIDALVGCSNAPGLVFTLRNAGLELPCTPKCHHDRDGLLCRPGRYCLTEGDRFLAQQWLAEHTDAPDVS</sequence>
<accession>A0ABQ2PJT9</accession>
<comment type="caution">
    <text evidence="1">The sequence shown here is derived from an EMBL/GenBank/DDBJ whole genome shotgun (WGS) entry which is preliminary data.</text>
</comment>
<reference evidence="2" key="1">
    <citation type="journal article" date="2019" name="Int. J. Syst. Evol. Microbiol.">
        <title>The Global Catalogue of Microorganisms (GCM) 10K type strain sequencing project: providing services to taxonomists for standard genome sequencing and annotation.</title>
        <authorList>
            <consortium name="The Broad Institute Genomics Platform"/>
            <consortium name="The Broad Institute Genome Sequencing Center for Infectious Disease"/>
            <person name="Wu L."/>
            <person name="Ma J."/>
        </authorList>
    </citation>
    <scope>NUCLEOTIDE SEQUENCE [LARGE SCALE GENOMIC DNA]</scope>
    <source>
        <strain evidence="2">CGMCC 1.8860</strain>
    </source>
</reference>
<dbReference type="RefSeq" id="WP_188691757.1">
    <property type="nucleotide sequence ID" value="NZ_BMLY01000002.1"/>
</dbReference>
<organism evidence="1 2">
    <name type="scientific">Silvimonas amylolytica</name>
    <dbReference type="NCBI Taxonomy" id="449663"/>
    <lineage>
        <taxon>Bacteria</taxon>
        <taxon>Pseudomonadati</taxon>
        <taxon>Pseudomonadota</taxon>
        <taxon>Betaproteobacteria</taxon>
        <taxon>Neisseriales</taxon>
        <taxon>Chitinibacteraceae</taxon>
        <taxon>Silvimonas</taxon>
    </lineage>
</organism>
<proteinExistence type="predicted"/>
<name>A0ABQ2PJT9_9NEIS</name>
<dbReference type="EMBL" id="BMLY01000002">
    <property type="protein sequence ID" value="GGP25864.1"/>
    <property type="molecule type" value="Genomic_DNA"/>
</dbReference>
<keyword evidence="2" id="KW-1185">Reference proteome</keyword>